<gene>
    <name evidence="1" type="ORF">I9054_010315</name>
</gene>
<dbReference type="PANTHER" id="PTHR45588:SF1">
    <property type="entry name" value="WW DOMAIN-CONTAINING PROTEIN"/>
    <property type="match status" value="1"/>
</dbReference>
<dbReference type="SUPFAM" id="SSF48452">
    <property type="entry name" value="TPR-like"/>
    <property type="match status" value="1"/>
</dbReference>
<organism evidence="1 2">
    <name type="scientific">Acinetobacter bereziniae</name>
    <name type="common">Acinetobacter genomosp. 10</name>
    <dbReference type="NCBI Taxonomy" id="106648"/>
    <lineage>
        <taxon>Bacteria</taxon>
        <taxon>Pseudomonadati</taxon>
        <taxon>Pseudomonadota</taxon>
        <taxon>Gammaproteobacteria</taxon>
        <taxon>Moraxellales</taxon>
        <taxon>Moraxellaceae</taxon>
        <taxon>Acinetobacter</taxon>
    </lineage>
</organism>
<proteinExistence type="predicted"/>
<dbReference type="EMBL" id="CP092085">
    <property type="protein sequence ID" value="UUN99811.1"/>
    <property type="molecule type" value="Genomic_DNA"/>
</dbReference>
<accession>A0A8I1AP17</accession>
<reference evidence="1" key="1">
    <citation type="submission" date="2022-02" db="EMBL/GenBank/DDBJ databases">
        <title>Characterization of Tn125 harboring carbapenem-resistant Acinetobacter bereziniae clinical isolates.</title>
        <authorList>
            <person name="Wong N.-K."/>
            <person name="Pan Q."/>
        </authorList>
    </citation>
    <scope>NUCLEOTIDE SEQUENCE</scope>
    <source>
        <strain evidence="1">GD03393</strain>
    </source>
</reference>
<protein>
    <submittedName>
        <fullName evidence="1">Uncharacterized protein</fullName>
    </submittedName>
</protein>
<dbReference type="AlphaFoldDB" id="A0A8I1AP17"/>
<dbReference type="PANTHER" id="PTHR45588">
    <property type="entry name" value="TPR DOMAIN-CONTAINING PROTEIN"/>
    <property type="match status" value="1"/>
</dbReference>
<dbReference type="Gene3D" id="1.25.40.10">
    <property type="entry name" value="Tetratricopeptide repeat domain"/>
    <property type="match status" value="2"/>
</dbReference>
<dbReference type="InterPro" id="IPR011990">
    <property type="entry name" value="TPR-like_helical_dom_sf"/>
</dbReference>
<evidence type="ECO:0000313" key="1">
    <source>
        <dbReference type="EMBL" id="UUN99811.1"/>
    </source>
</evidence>
<name>A0A8I1AP17_ACIBZ</name>
<dbReference type="RefSeq" id="WP_121774403.1">
    <property type="nucleotide sequence ID" value="NZ_CP066121.1"/>
</dbReference>
<evidence type="ECO:0000313" key="2">
    <source>
        <dbReference type="Proteomes" id="UP000644140"/>
    </source>
</evidence>
<dbReference type="Proteomes" id="UP000644140">
    <property type="component" value="Chromosome"/>
</dbReference>
<sequence length="563" mass="63712">MTDTYYDLGDYHRKITTTSSDAQIWFDRGLQWTYCFNPGEAVNCFKKATEYDPDCAMAYWGIAFASGPNYNKAWRLFDKGDLEIKIPFIQRVMEKAKENAVKNATSFEKDLINALASRFPKIMTTNEDDFKKLNLAYAESMRPFYQKYSDDLDAAALFADSLMCLSPRQLWDIDTGEAIGSGTLEARKVLEDALSRSGSNRHPVLNHLYIHLMEMSPYPEVALTAADNLRSLSPDGSHLAHMSTHIDNACGDWRRVVYSNLDAARADDKYFAKEMNPDAWYVAYRAHNLIVGAYGAMMAGKSREALDMAHRINKILTPEVLSISSPPMANLCESYCTTLPHVMIRFGLWEEILELELPEDKELYSSTVAMISYARGIAFSALRRIPEAEQAHIEFEAAAAAVPEERYNSIPVKEIYALNIATKMIHGELEYRKGNIEKAFMILREGIELEDALPYSDPPAWLQPVRHAYCALNMEQGNYEVAATEYRIELGLDKKLGRRRIRPNNVWSLHGLYECLTKLGRDKEAEEISLQRDIAVASADIPIEASCFCRLSAFEKDACCSNS</sequence>